<dbReference type="SUPFAM" id="SSF51430">
    <property type="entry name" value="NAD(P)-linked oxidoreductase"/>
    <property type="match status" value="1"/>
</dbReference>
<dbReference type="Proteomes" id="UP001642483">
    <property type="component" value="Unassembled WGS sequence"/>
</dbReference>
<name>A0ABP0FUC9_CLALP</name>
<dbReference type="InterPro" id="IPR036812">
    <property type="entry name" value="NAD(P)_OxRdtase_dom_sf"/>
</dbReference>
<dbReference type="PROSITE" id="PS00063">
    <property type="entry name" value="ALDOKETO_REDUCTASE_3"/>
    <property type="match status" value="1"/>
</dbReference>
<dbReference type="PIRSF" id="PIRSF000097">
    <property type="entry name" value="AKR"/>
    <property type="match status" value="1"/>
</dbReference>
<protein>
    <recommendedName>
        <fullName evidence="2">NADP-dependent oxidoreductase domain-containing protein</fullName>
    </recommendedName>
</protein>
<dbReference type="InterPro" id="IPR023210">
    <property type="entry name" value="NADP_OxRdtase_dom"/>
</dbReference>
<organism evidence="3 4">
    <name type="scientific">Clavelina lepadiformis</name>
    <name type="common">Light-bulb sea squirt</name>
    <name type="synonym">Ascidia lepadiformis</name>
    <dbReference type="NCBI Taxonomy" id="159417"/>
    <lineage>
        <taxon>Eukaryota</taxon>
        <taxon>Metazoa</taxon>
        <taxon>Chordata</taxon>
        <taxon>Tunicata</taxon>
        <taxon>Ascidiacea</taxon>
        <taxon>Aplousobranchia</taxon>
        <taxon>Clavelinidae</taxon>
        <taxon>Clavelina</taxon>
    </lineage>
</organism>
<dbReference type="PROSITE" id="PS00062">
    <property type="entry name" value="ALDOKETO_REDUCTASE_2"/>
    <property type="match status" value="1"/>
</dbReference>
<dbReference type="PRINTS" id="PR00069">
    <property type="entry name" value="ALDKETRDTASE"/>
</dbReference>
<evidence type="ECO:0000256" key="1">
    <source>
        <dbReference type="ARBA" id="ARBA00007905"/>
    </source>
</evidence>
<dbReference type="EMBL" id="CAWYQH010000079">
    <property type="protein sequence ID" value="CAK8681558.1"/>
    <property type="molecule type" value="Genomic_DNA"/>
</dbReference>
<gene>
    <name evidence="3" type="ORF">CVLEPA_LOCUS11781</name>
</gene>
<dbReference type="Pfam" id="PF00248">
    <property type="entry name" value="Aldo_ket_red"/>
    <property type="match status" value="1"/>
</dbReference>
<sequence length="320" mass="36730">MENVPTVRLQTGYAMPLVGLGTWQSLKEEGQTAVECAIACGYRHIDCAWMYQNEDEMGKAITKVIKENKVQREELFITSKLWSIFHKPELVRTGFMKSLNKLNLKYLDLYLIHTPCGNKYVDDETIIPQGSDGKTLFDDTDYVKIWKVLEDLQKEGLIRSIGVSNFNKHQINRILKECSVPPAVNQIEINPYLVQKDLVDFCNNKGIVVTAFSPLGSPTRPWVSPEEPALLKDPSLEEIAKRLEKSVAQVILRYLIERKTVVIPKSTSPDRIKSNIELFDFELTKKDMDAIGSLNQDFRVLAWPWLVGHKYYPFKENYSE</sequence>
<comment type="caution">
    <text evidence="3">The sequence shown here is derived from an EMBL/GenBank/DDBJ whole genome shotgun (WGS) entry which is preliminary data.</text>
</comment>
<keyword evidence="4" id="KW-1185">Reference proteome</keyword>
<dbReference type="Gene3D" id="3.20.20.100">
    <property type="entry name" value="NADP-dependent oxidoreductase domain"/>
    <property type="match status" value="1"/>
</dbReference>
<accession>A0ABP0FUC9</accession>
<evidence type="ECO:0000259" key="2">
    <source>
        <dbReference type="Pfam" id="PF00248"/>
    </source>
</evidence>
<dbReference type="PANTHER" id="PTHR11732">
    <property type="entry name" value="ALDO/KETO REDUCTASE"/>
    <property type="match status" value="1"/>
</dbReference>
<evidence type="ECO:0000313" key="3">
    <source>
        <dbReference type="EMBL" id="CAK8681558.1"/>
    </source>
</evidence>
<dbReference type="InterPro" id="IPR018170">
    <property type="entry name" value="Aldo/ket_reductase_CS"/>
</dbReference>
<dbReference type="PROSITE" id="PS00798">
    <property type="entry name" value="ALDOKETO_REDUCTASE_1"/>
    <property type="match status" value="1"/>
</dbReference>
<dbReference type="InterPro" id="IPR020471">
    <property type="entry name" value="AKR"/>
</dbReference>
<comment type="similarity">
    <text evidence="1">Belongs to the aldo/keto reductase family.</text>
</comment>
<proteinExistence type="inferred from homology"/>
<reference evidence="3 4" key="1">
    <citation type="submission" date="2024-02" db="EMBL/GenBank/DDBJ databases">
        <authorList>
            <person name="Daric V."/>
            <person name="Darras S."/>
        </authorList>
    </citation>
    <scope>NUCLEOTIDE SEQUENCE [LARGE SCALE GENOMIC DNA]</scope>
</reference>
<feature type="domain" description="NADP-dependent oxidoreductase" evidence="2">
    <location>
        <begin position="19"/>
        <end position="295"/>
    </location>
</feature>
<evidence type="ECO:0000313" key="4">
    <source>
        <dbReference type="Proteomes" id="UP001642483"/>
    </source>
</evidence>